<gene>
    <name evidence="5" type="ORF">GCM10022252_71850</name>
</gene>
<dbReference type="PROSITE" id="PS51257">
    <property type="entry name" value="PROKAR_LIPOPROTEIN"/>
    <property type="match status" value="1"/>
</dbReference>
<feature type="chain" id="PRO_5046178724" evidence="2">
    <location>
        <begin position="20"/>
        <end position="298"/>
    </location>
</feature>
<evidence type="ECO:0000256" key="2">
    <source>
        <dbReference type="SAM" id="SignalP"/>
    </source>
</evidence>
<dbReference type="InterPro" id="IPR001320">
    <property type="entry name" value="Iontro_rcpt_C"/>
</dbReference>
<dbReference type="EMBL" id="BAABAQ010000018">
    <property type="protein sequence ID" value="GAA4207754.1"/>
    <property type="molecule type" value="Genomic_DNA"/>
</dbReference>
<dbReference type="CDD" id="cd13530">
    <property type="entry name" value="PBP2_peptides_like"/>
    <property type="match status" value="1"/>
</dbReference>
<protein>
    <submittedName>
        <fullName evidence="5">ABC transporter substrate-binding protein</fullName>
    </submittedName>
</protein>
<proteinExistence type="predicted"/>
<feature type="signal peptide" evidence="2">
    <location>
        <begin position="1"/>
        <end position="19"/>
    </location>
</feature>
<evidence type="ECO:0000259" key="4">
    <source>
        <dbReference type="SMART" id="SM00079"/>
    </source>
</evidence>
<dbReference type="InterPro" id="IPR001638">
    <property type="entry name" value="Solute-binding_3/MltF_N"/>
</dbReference>
<evidence type="ECO:0000313" key="6">
    <source>
        <dbReference type="Proteomes" id="UP001501251"/>
    </source>
</evidence>
<evidence type="ECO:0000259" key="3">
    <source>
        <dbReference type="SMART" id="SM00062"/>
    </source>
</evidence>
<feature type="domain" description="Ionotropic glutamate receptor C-terminal" evidence="4">
    <location>
        <begin position="62"/>
        <end position="290"/>
    </location>
</feature>
<comment type="caution">
    <text evidence="5">The sequence shown here is derived from an EMBL/GenBank/DDBJ whole genome shotgun (WGS) entry which is preliminary data.</text>
</comment>
<reference evidence="6" key="1">
    <citation type="journal article" date="2019" name="Int. J. Syst. Evol. Microbiol.">
        <title>The Global Catalogue of Microorganisms (GCM) 10K type strain sequencing project: providing services to taxonomists for standard genome sequencing and annotation.</title>
        <authorList>
            <consortium name="The Broad Institute Genomics Platform"/>
            <consortium name="The Broad Institute Genome Sequencing Center for Infectious Disease"/>
            <person name="Wu L."/>
            <person name="Ma J."/>
        </authorList>
    </citation>
    <scope>NUCLEOTIDE SEQUENCE [LARGE SCALE GENOMIC DNA]</scope>
    <source>
        <strain evidence="6">JCM 17388</strain>
    </source>
</reference>
<keyword evidence="6" id="KW-1185">Reference proteome</keyword>
<evidence type="ECO:0000313" key="5">
    <source>
        <dbReference type="EMBL" id="GAA4207754.1"/>
    </source>
</evidence>
<evidence type="ECO:0000256" key="1">
    <source>
        <dbReference type="ARBA" id="ARBA00022729"/>
    </source>
</evidence>
<organism evidence="5 6">
    <name type="scientific">Streptosporangium oxazolinicum</name>
    <dbReference type="NCBI Taxonomy" id="909287"/>
    <lineage>
        <taxon>Bacteria</taxon>
        <taxon>Bacillati</taxon>
        <taxon>Actinomycetota</taxon>
        <taxon>Actinomycetes</taxon>
        <taxon>Streptosporangiales</taxon>
        <taxon>Streptosporangiaceae</taxon>
        <taxon>Streptosporangium</taxon>
    </lineage>
</organism>
<accession>A0ABP8BIS1</accession>
<dbReference type="SMART" id="SM00079">
    <property type="entry name" value="PBPe"/>
    <property type="match status" value="1"/>
</dbReference>
<dbReference type="PANTHER" id="PTHR35936">
    <property type="entry name" value="MEMBRANE-BOUND LYTIC MUREIN TRANSGLYCOSYLASE F"/>
    <property type="match status" value="1"/>
</dbReference>
<dbReference type="Pfam" id="PF00497">
    <property type="entry name" value="SBP_bac_3"/>
    <property type="match status" value="1"/>
</dbReference>
<keyword evidence="1 2" id="KW-0732">Signal</keyword>
<dbReference type="PANTHER" id="PTHR35936:SF17">
    <property type="entry name" value="ARGININE-BINDING EXTRACELLULAR PROTEIN ARTP"/>
    <property type="match status" value="1"/>
</dbReference>
<dbReference type="RefSeq" id="WP_344922772.1">
    <property type="nucleotide sequence ID" value="NZ_BAABAQ010000018.1"/>
</dbReference>
<dbReference type="SMART" id="SM00062">
    <property type="entry name" value="PBPb"/>
    <property type="match status" value="1"/>
</dbReference>
<dbReference type="SUPFAM" id="SSF53850">
    <property type="entry name" value="Periplasmic binding protein-like II"/>
    <property type="match status" value="1"/>
</dbReference>
<sequence>MVRPSTLIALGALAATAVACAPASETTTQASPASSSASGASGSATAPSACAKDGLALKTPGKLTIGTDKPAYDPWFSDDDPSNGKGFESAVAYAVAGQLGFTRDEVTWATVKFDSAFAPGAKQFDFDVNQVSVTPDRAKVVDFSKGYYTVKQAVVALDGSKVASATDLAGLKDAKIGVQVGTTSLQAVKDVIQPSSELNVYNEQIDAVNALKNKQVDAVVVDLPTAFYVTAAQVENSKIVGQFGAASGEPEVFGAVFEKGSPLVSCVDEAIDKLTASGELAKIETEWLGSAAGAPELK</sequence>
<name>A0ABP8BIS1_9ACTN</name>
<dbReference type="Proteomes" id="UP001501251">
    <property type="component" value="Unassembled WGS sequence"/>
</dbReference>
<feature type="domain" description="Solute-binding protein family 3/N-terminal" evidence="3">
    <location>
        <begin position="62"/>
        <end position="291"/>
    </location>
</feature>
<dbReference type="Gene3D" id="3.40.190.10">
    <property type="entry name" value="Periplasmic binding protein-like II"/>
    <property type="match status" value="2"/>
</dbReference>